<proteinExistence type="predicted"/>
<dbReference type="KEGG" id="nhe:NECHADRAFT_79632"/>
<dbReference type="VEuPathDB" id="FungiDB:NECHADRAFT_79632"/>
<dbReference type="RefSeq" id="XP_003045501.1">
    <property type="nucleotide sequence ID" value="XM_003045455.1"/>
</dbReference>
<evidence type="ECO:0000313" key="2">
    <source>
        <dbReference type="EMBL" id="EEU39788.1"/>
    </source>
</evidence>
<protein>
    <submittedName>
        <fullName evidence="2">Uncharacterized protein</fullName>
    </submittedName>
</protein>
<dbReference type="InParanoid" id="C7Z817"/>
<reference evidence="2 3" key="1">
    <citation type="journal article" date="2009" name="PLoS Genet.">
        <title>The genome of Nectria haematococca: contribution of supernumerary chromosomes to gene expansion.</title>
        <authorList>
            <person name="Coleman J.J."/>
            <person name="Rounsley S.D."/>
            <person name="Rodriguez-Carres M."/>
            <person name="Kuo A."/>
            <person name="Wasmann C.C."/>
            <person name="Grimwood J."/>
            <person name="Schmutz J."/>
            <person name="Taga M."/>
            <person name="White G.J."/>
            <person name="Zhou S."/>
            <person name="Schwartz D.C."/>
            <person name="Freitag M."/>
            <person name="Ma L.J."/>
            <person name="Danchin E.G."/>
            <person name="Henrissat B."/>
            <person name="Coutinho P.M."/>
            <person name="Nelson D.R."/>
            <person name="Straney D."/>
            <person name="Napoli C.A."/>
            <person name="Barker B.M."/>
            <person name="Gribskov M."/>
            <person name="Rep M."/>
            <person name="Kroken S."/>
            <person name="Molnar I."/>
            <person name="Rensing C."/>
            <person name="Kennell J.C."/>
            <person name="Zamora J."/>
            <person name="Farman M.L."/>
            <person name="Selker E.U."/>
            <person name="Salamov A."/>
            <person name="Shapiro H."/>
            <person name="Pangilinan J."/>
            <person name="Lindquist E."/>
            <person name="Lamers C."/>
            <person name="Grigoriev I.V."/>
            <person name="Geiser D.M."/>
            <person name="Covert S.F."/>
            <person name="Temporini E."/>
            <person name="Vanetten H.D."/>
        </authorList>
    </citation>
    <scope>NUCLEOTIDE SEQUENCE [LARGE SCALE GENOMIC DNA]</scope>
    <source>
        <strain evidence="3">ATCC MYA-4622 / CBS 123669 / FGSC 9596 / NRRL 45880 / 77-13-4</strain>
    </source>
</reference>
<feature type="region of interest" description="Disordered" evidence="1">
    <location>
        <begin position="296"/>
        <end position="317"/>
    </location>
</feature>
<accession>C7Z817</accession>
<dbReference type="AlphaFoldDB" id="C7Z817"/>
<name>C7Z817_FUSV7</name>
<evidence type="ECO:0000313" key="3">
    <source>
        <dbReference type="Proteomes" id="UP000005206"/>
    </source>
</evidence>
<evidence type="ECO:0000256" key="1">
    <source>
        <dbReference type="SAM" id="MobiDB-lite"/>
    </source>
</evidence>
<keyword evidence="3" id="KW-1185">Reference proteome</keyword>
<gene>
    <name evidence="2" type="ORF">NECHADRAFT_79632</name>
</gene>
<sequence>MNHFTLNPMPNFGFDSVTMGYNSMTNNINNSMVNNLVVDDSTSNDLMDITTMTQSLIIKDSGVDDLMAVDDMMVDGSATNSLMDNHSAYPHSTNSSTIGSPTTDTPLDMGDSIDTPMVDSPITNGSTTSIFPGGNAHGKDSMGSTANPPMAKSLVGRETVVDSSAAPTGAKSILNPRLRKSLWDQMLFVDGPRKGEGVWLCAQCIKHLDRDGNDDLRKWHIRYGIRPGLNMHPEARVKRLRSSSNNNILASSSGAARRHLPSATPVEAIIGLGDQLYEELKQTASDEAFEGIGLDEWPKEWHPNNRTGDLGASHPNPNSGRCVVHKDRGVASVLTLFIIATVV</sequence>
<dbReference type="GeneID" id="9672402"/>
<dbReference type="OrthoDB" id="5093792at2759"/>
<organism evidence="2 3">
    <name type="scientific">Fusarium vanettenii (strain ATCC MYA-4622 / CBS 123669 / FGSC 9596 / NRRL 45880 / 77-13-4)</name>
    <name type="common">Fusarium solani subsp. pisi</name>
    <dbReference type="NCBI Taxonomy" id="660122"/>
    <lineage>
        <taxon>Eukaryota</taxon>
        <taxon>Fungi</taxon>
        <taxon>Dikarya</taxon>
        <taxon>Ascomycota</taxon>
        <taxon>Pezizomycotina</taxon>
        <taxon>Sordariomycetes</taxon>
        <taxon>Hypocreomycetidae</taxon>
        <taxon>Hypocreales</taxon>
        <taxon>Nectriaceae</taxon>
        <taxon>Fusarium</taxon>
        <taxon>Fusarium solani species complex</taxon>
        <taxon>Fusarium vanettenii</taxon>
    </lineage>
</organism>
<dbReference type="EMBL" id="GG698911">
    <property type="protein sequence ID" value="EEU39788.1"/>
    <property type="molecule type" value="Genomic_DNA"/>
</dbReference>
<dbReference type="Proteomes" id="UP000005206">
    <property type="component" value="Chromosome 4"/>
</dbReference>
<dbReference type="HOGENOM" id="CLU_809140_0_0_1"/>